<reference evidence="2" key="1">
    <citation type="submission" date="2018-06" db="EMBL/GenBank/DDBJ databases">
        <authorList>
            <person name="Zhirakovskaya E."/>
        </authorList>
    </citation>
    <scope>NUCLEOTIDE SEQUENCE</scope>
</reference>
<dbReference type="InterPro" id="IPR036291">
    <property type="entry name" value="NAD(P)-bd_dom_sf"/>
</dbReference>
<dbReference type="InterPro" id="IPR016040">
    <property type="entry name" value="NAD(P)-bd_dom"/>
</dbReference>
<dbReference type="AlphaFoldDB" id="A0A3B0S6L8"/>
<dbReference type="EMBL" id="UOEK01000144">
    <property type="protein sequence ID" value="VAV98581.1"/>
    <property type="molecule type" value="Genomic_DNA"/>
</dbReference>
<protein>
    <recommendedName>
        <fullName evidence="1">NAD(P)-binding domain-containing protein</fullName>
    </recommendedName>
</protein>
<dbReference type="Gene3D" id="3.40.50.720">
    <property type="entry name" value="NAD(P)-binding Rossmann-like Domain"/>
    <property type="match status" value="1"/>
</dbReference>
<name>A0A3B0S6L8_9ZZZZ</name>
<sequence>MPALVIGADTPQGAKIIAALEAREGELRAFVSTPEARSNFLARGIPAANGDVSDGSHVGGAAYGVFCAICISTATHDPRERSFAKTPAEVVAQWADGLRDAKIGRIIWVSCDDVDGSALGQIGVEFVSVVFDDAAPEQVLHLVNAETV</sequence>
<gene>
    <name evidence="2" type="ORF">MNBD_ACTINO02-1929</name>
</gene>
<evidence type="ECO:0000259" key="1">
    <source>
        <dbReference type="Pfam" id="PF13460"/>
    </source>
</evidence>
<organism evidence="2">
    <name type="scientific">hydrothermal vent metagenome</name>
    <dbReference type="NCBI Taxonomy" id="652676"/>
    <lineage>
        <taxon>unclassified sequences</taxon>
        <taxon>metagenomes</taxon>
        <taxon>ecological metagenomes</taxon>
    </lineage>
</organism>
<accession>A0A3B0S6L8</accession>
<dbReference type="Pfam" id="PF13460">
    <property type="entry name" value="NAD_binding_10"/>
    <property type="match status" value="1"/>
</dbReference>
<feature type="domain" description="NAD(P)-binding" evidence="1">
    <location>
        <begin position="7"/>
        <end position="121"/>
    </location>
</feature>
<dbReference type="SUPFAM" id="SSF51735">
    <property type="entry name" value="NAD(P)-binding Rossmann-fold domains"/>
    <property type="match status" value="1"/>
</dbReference>
<evidence type="ECO:0000313" key="2">
    <source>
        <dbReference type="EMBL" id="VAV98581.1"/>
    </source>
</evidence>
<proteinExistence type="predicted"/>